<accession>A0ABU8GYL6</accession>
<proteinExistence type="predicted"/>
<organism evidence="2 3">
    <name type="scientific">Sphingomonas kyungheensis</name>
    <dbReference type="NCBI Taxonomy" id="1069987"/>
    <lineage>
        <taxon>Bacteria</taxon>
        <taxon>Pseudomonadati</taxon>
        <taxon>Pseudomonadota</taxon>
        <taxon>Alphaproteobacteria</taxon>
        <taxon>Sphingomonadales</taxon>
        <taxon>Sphingomonadaceae</taxon>
        <taxon>Sphingomonas</taxon>
    </lineage>
</organism>
<reference evidence="2 3" key="1">
    <citation type="journal article" date="2013" name="Int. J. Syst. Evol. Microbiol.">
        <title>Sphingomonas kyungheensis sp. nov., a bacterium with ginsenoside-converting activity isolated from soil of a ginseng field.</title>
        <authorList>
            <person name="Son H.M."/>
            <person name="Yang J.E."/>
            <person name="Park Y."/>
            <person name="Han C.K."/>
            <person name="Kim S.G."/>
            <person name="Kook M."/>
            <person name="Yi T.H."/>
        </authorList>
    </citation>
    <scope>NUCLEOTIDE SEQUENCE [LARGE SCALE GENOMIC DNA]</scope>
    <source>
        <strain evidence="2 3">LMG 26582</strain>
    </source>
</reference>
<dbReference type="RefSeq" id="WP_336544387.1">
    <property type="nucleotide sequence ID" value="NZ_JBBBDM010000001.1"/>
</dbReference>
<keyword evidence="1" id="KW-0812">Transmembrane</keyword>
<evidence type="ECO:0000256" key="1">
    <source>
        <dbReference type="SAM" id="Phobius"/>
    </source>
</evidence>
<feature type="transmembrane region" description="Helical" evidence="1">
    <location>
        <begin position="365"/>
        <end position="386"/>
    </location>
</feature>
<evidence type="ECO:0008006" key="4">
    <source>
        <dbReference type="Google" id="ProtNLM"/>
    </source>
</evidence>
<gene>
    <name evidence="2" type="ORF">V8201_02460</name>
</gene>
<sequence>MFQSPPVADRPRMVVRSAAVLLVYVVAIALFCRSALVSGFDLGFGERGDAIIEIAIIEHWRNVLAGVAAWDTSFYFHPYQATLGYNDGYLLYGLVYSGWRLIADPFHADTLNILTFKTIGFAAAYALVARSLGWGQRTGLAVALLWTVASNITLQAVHAQLQSVALQPVAMMLAIATLRAEQAGRLTRARFAAMGLALLLAAWLLTSYYMAWFTLFSACLYLACWAVVTRTWRPADWIALLRRHAGTILAGVATFAVAILPFLRLYLPKVRETGGEAVDDMLGYLVTPVIDMINVGPGNIVWGWLFLPLFALVHRLLPDDPALPGRVLGGEHEAGFPLLFCALALLAAWRIVATRRIDGCRPAPATLRAFALAMLVAWLLTIQLWKASPWLLVFHLVPGAKGLRTISRYQLWLTLPLLLIAAAVWRQRARRLFRRRPWLATGLAALLVAENLSAETPAQLSRAEQRAALMHISPPPPGCASFYVVATRPTEPLYISRELHARYPHNVDAMLLAELWRVPTINGFSTFNPPDWDFAEPRAADYDARVRRYAQRHRLRGLCRLDVRARPPWSRVTP</sequence>
<feature type="transmembrane region" description="Helical" evidence="1">
    <location>
        <begin position="248"/>
        <end position="267"/>
    </location>
</feature>
<keyword evidence="1" id="KW-1133">Transmembrane helix</keyword>
<dbReference type="Proteomes" id="UP001367771">
    <property type="component" value="Unassembled WGS sequence"/>
</dbReference>
<evidence type="ECO:0000313" key="2">
    <source>
        <dbReference type="EMBL" id="MEI5685935.1"/>
    </source>
</evidence>
<comment type="caution">
    <text evidence="2">The sequence shown here is derived from an EMBL/GenBank/DDBJ whole genome shotgun (WGS) entry which is preliminary data.</text>
</comment>
<evidence type="ECO:0000313" key="3">
    <source>
        <dbReference type="Proteomes" id="UP001367771"/>
    </source>
</evidence>
<name>A0ABU8GYL6_9SPHN</name>
<dbReference type="EMBL" id="JBBBDM010000001">
    <property type="protein sequence ID" value="MEI5685935.1"/>
    <property type="molecule type" value="Genomic_DNA"/>
</dbReference>
<feature type="transmembrane region" description="Helical" evidence="1">
    <location>
        <begin position="406"/>
        <end position="425"/>
    </location>
</feature>
<keyword evidence="1" id="KW-0472">Membrane</keyword>
<feature type="transmembrane region" description="Helical" evidence="1">
    <location>
        <begin position="187"/>
        <end position="205"/>
    </location>
</feature>
<keyword evidence="3" id="KW-1185">Reference proteome</keyword>
<protein>
    <recommendedName>
        <fullName evidence="4">Glycosyltransferase RgtA/B/C/D-like domain-containing protein</fullName>
    </recommendedName>
</protein>
<feature type="transmembrane region" description="Helical" evidence="1">
    <location>
        <begin position="334"/>
        <end position="353"/>
    </location>
</feature>
<feature type="transmembrane region" description="Helical" evidence="1">
    <location>
        <begin position="21"/>
        <end position="40"/>
    </location>
</feature>